<dbReference type="EMBL" id="JABMCH010000071">
    <property type="protein sequence ID" value="NUU48894.1"/>
    <property type="molecule type" value="Genomic_DNA"/>
</dbReference>
<evidence type="ECO:0000256" key="2">
    <source>
        <dbReference type="ARBA" id="ARBA00023315"/>
    </source>
</evidence>
<evidence type="ECO:0000256" key="1">
    <source>
        <dbReference type="ARBA" id="ARBA00022679"/>
    </source>
</evidence>
<keyword evidence="2" id="KW-0012">Acyltransferase</keyword>
<dbReference type="Gene3D" id="3.40.630.30">
    <property type="match status" value="1"/>
</dbReference>
<proteinExistence type="predicted"/>
<reference evidence="4 5" key="1">
    <citation type="submission" date="2020-05" db="EMBL/GenBank/DDBJ databases">
        <title>Genome Sequencing of Type Strains.</title>
        <authorList>
            <person name="Lemaire J.F."/>
            <person name="Inderbitzin P."/>
            <person name="Gregorio O.A."/>
            <person name="Collins S.B."/>
            <person name="Wespe N."/>
            <person name="Knight-Connoni V."/>
        </authorList>
    </citation>
    <scope>NUCLEOTIDE SEQUENCE [LARGE SCALE GENOMIC DNA]</scope>
    <source>
        <strain evidence="4 5">DSM 100049</strain>
    </source>
</reference>
<dbReference type="AlphaFoldDB" id="A0A7Y6B7M6"/>
<protein>
    <submittedName>
        <fullName evidence="4">GNAT family N-acetyltransferase</fullName>
    </submittedName>
</protein>
<gene>
    <name evidence="4" type="ORF">HP438_18150</name>
</gene>
<evidence type="ECO:0000313" key="4">
    <source>
        <dbReference type="EMBL" id="NUU48894.1"/>
    </source>
</evidence>
<evidence type="ECO:0000313" key="5">
    <source>
        <dbReference type="Proteomes" id="UP000536441"/>
    </source>
</evidence>
<dbReference type="GO" id="GO:0016747">
    <property type="term" value="F:acyltransferase activity, transferring groups other than amino-acyl groups"/>
    <property type="evidence" value="ECO:0007669"/>
    <property type="project" value="InterPro"/>
</dbReference>
<dbReference type="PROSITE" id="PS51186">
    <property type="entry name" value="GNAT"/>
    <property type="match status" value="1"/>
</dbReference>
<dbReference type="SUPFAM" id="SSF55729">
    <property type="entry name" value="Acyl-CoA N-acyltransferases (Nat)"/>
    <property type="match status" value="1"/>
</dbReference>
<accession>A0A7Y6B7M6</accession>
<name>A0A7Y6B7M6_9SPHN</name>
<feature type="domain" description="N-acetyltransferase" evidence="3">
    <location>
        <begin position="1"/>
        <end position="137"/>
    </location>
</feature>
<evidence type="ECO:0000259" key="3">
    <source>
        <dbReference type="PROSITE" id="PS51186"/>
    </source>
</evidence>
<dbReference type="InterPro" id="IPR000182">
    <property type="entry name" value="GNAT_dom"/>
</dbReference>
<keyword evidence="5" id="KW-1185">Reference proteome</keyword>
<dbReference type="PANTHER" id="PTHR43877:SF2">
    <property type="entry name" value="AMINOALKYLPHOSPHONATE N-ACETYLTRANSFERASE-RELATED"/>
    <property type="match status" value="1"/>
</dbReference>
<dbReference type="PANTHER" id="PTHR43877">
    <property type="entry name" value="AMINOALKYLPHOSPHONATE N-ACETYLTRANSFERASE-RELATED-RELATED"/>
    <property type="match status" value="1"/>
</dbReference>
<dbReference type="Proteomes" id="UP000536441">
    <property type="component" value="Unassembled WGS sequence"/>
</dbReference>
<comment type="caution">
    <text evidence="4">The sequence shown here is derived from an EMBL/GenBank/DDBJ whole genome shotgun (WGS) entry which is preliminary data.</text>
</comment>
<organism evidence="4 5">
    <name type="scientific">Sphingomonas zeae</name>
    <dbReference type="NCBI Taxonomy" id="1646122"/>
    <lineage>
        <taxon>Bacteria</taxon>
        <taxon>Pseudomonadati</taxon>
        <taxon>Pseudomonadota</taxon>
        <taxon>Alphaproteobacteria</taxon>
        <taxon>Sphingomonadales</taxon>
        <taxon>Sphingomonadaceae</taxon>
        <taxon>Sphingomonas</taxon>
    </lineage>
</organism>
<dbReference type="Pfam" id="PF00583">
    <property type="entry name" value="Acetyltransf_1"/>
    <property type="match status" value="1"/>
</dbReference>
<keyword evidence="1 4" id="KW-0808">Transferase</keyword>
<dbReference type="CDD" id="cd04301">
    <property type="entry name" value="NAT_SF"/>
    <property type="match status" value="1"/>
</dbReference>
<dbReference type="InterPro" id="IPR016181">
    <property type="entry name" value="Acyl_CoA_acyltransferase"/>
</dbReference>
<sequence>MQDGVMPGLADALALFSDVPPEKAVGDQVIMGWRDDDGLYAVAAILRDYPCDGTWYLGLLLVEATRRGRGLGRTLYSAIAAWAEARGALDMRLAVLEVNAAGERFWRALGFEEIRRVGPDRFQERWHRRVELSRSMAGRFPERDALT</sequence>
<dbReference type="InterPro" id="IPR050832">
    <property type="entry name" value="Bact_Acetyltransf"/>
</dbReference>